<evidence type="ECO:0000259" key="1">
    <source>
        <dbReference type="Pfam" id="PF00535"/>
    </source>
</evidence>
<dbReference type="SUPFAM" id="SSF53448">
    <property type="entry name" value="Nucleotide-diphospho-sugar transferases"/>
    <property type="match status" value="1"/>
</dbReference>
<evidence type="ECO:0000313" key="2">
    <source>
        <dbReference type="EMBL" id="SEH64592.1"/>
    </source>
</evidence>
<reference evidence="2 3" key="1">
    <citation type="submission" date="2016-10" db="EMBL/GenBank/DDBJ databases">
        <authorList>
            <person name="de Groot N.N."/>
        </authorList>
    </citation>
    <scope>NUCLEOTIDE SEQUENCE [LARGE SCALE GENOMIC DNA]</scope>
    <source>
        <strain evidence="2 3">YAD2003</strain>
    </source>
</reference>
<accession>A0A1H6JZL0</accession>
<organism evidence="2 3">
    <name type="scientific">Ruminococcus flavefaciens</name>
    <dbReference type="NCBI Taxonomy" id="1265"/>
    <lineage>
        <taxon>Bacteria</taxon>
        <taxon>Bacillati</taxon>
        <taxon>Bacillota</taxon>
        <taxon>Clostridia</taxon>
        <taxon>Eubacteriales</taxon>
        <taxon>Oscillospiraceae</taxon>
        <taxon>Ruminococcus</taxon>
    </lineage>
</organism>
<name>A0A1H6JZL0_RUMFL</name>
<dbReference type="RefSeq" id="WP_074716775.1">
    <property type="nucleotide sequence ID" value="NZ_FNWV01000006.1"/>
</dbReference>
<dbReference type="PANTHER" id="PTHR43179">
    <property type="entry name" value="RHAMNOSYLTRANSFERASE WBBL"/>
    <property type="match status" value="1"/>
</dbReference>
<dbReference type="InterPro" id="IPR029044">
    <property type="entry name" value="Nucleotide-diphossugar_trans"/>
</dbReference>
<dbReference type="AlphaFoldDB" id="A0A1H6JZL0"/>
<dbReference type="GO" id="GO:0016740">
    <property type="term" value="F:transferase activity"/>
    <property type="evidence" value="ECO:0007669"/>
    <property type="project" value="UniProtKB-KW"/>
</dbReference>
<dbReference type="Gene3D" id="3.90.550.10">
    <property type="entry name" value="Spore Coat Polysaccharide Biosynthesis Protein SpsA, Chain A"/>
    <property type="match status" value="1"/>
</dbReference>
<dbReference type="Proteomes" id="UP000183190">
    <property type="component" value="Unassembled WGS sequence"/>
</dbReference>
<dbReference type="InterPro" id="IPR001173">
    <property type="entry name" value="Glyco_trans_2-like"/>
</dbReference>
<sequence>MIDILVLNYNDYNTTLEFVKKTCSYESVRTILIVDNNSTDDSFLQLKDVVSSKVELIRTPRNGGYGYGNNYGVRYLIKKYDSEFILLSNPDVIIEEHTLIKLESFLKKNQEYIIAAPYMLDKNGKKTNNTAYKIPTCWQYIFSMGIVYSKYFNKTRYENLEKCNSEFLDVGAVAGSLFLMDAKKMLKYGMYDEKIFLYCEETVLGLKIAKSQYKMALLPQETYIHNHSVSINKTIQSSIKKHKILLKSKLYVIKNHFNANSFQLIMAHIISKISLLEVRILSLIND</sequence>
<proteinExistence type="predicted"/>
<dbReference type="Pfam" id="PF00535">
    <property type="entry name" value="Glycos_transf_2"/>
    <property type="match status" value="1"/>
</dbReference>
<protein>
    <submittedName>
        <fullName evidence="2">Glycosyltransferase, GT2 family</fullName>
    </submittedName>
</protein>
<dbReference type="EMBL" id="FNWV01000006">
    <property type="protein sequence ID" value="SEH64592.1"/>
    <property type="molecule type" value="Genomic_DNA"/>
</dbReference>
<gene>
    <name evidence="2" type="ORF">SAMN02910265_01901</name>
</gene>
<feature type="domain" description="Glycosyltransferase 2-like" evidence="1">
    <location>
        <begin position="4"/>
        <end position="143"/>
    </location>
</feature>
<dbReference type="OrthoDB" id="9813495at2"/>
<dbReference type="PANTHER" id="PTHR43179:SF7">
    <property type="entry name" value="RHAMNOSYLTRANSFERASE WBBL"/>
    <property type="match status" value="1"/>
</dbReference>
<keyword evidence="2" id="KW-0808">Transferase</keyword>
<evidence type="ECO:0000313" key="3">
    <source>
        <dbReference type="Proteomes" id="UP000183190"/>
    </source>
</evidence>